<organism evidence="2 3">
    <name type="scientific">Balneatrix alpica</name>
    <dbReference type="NCBI Taxonomy" id="75684"/>
    <lineage>
        <taxon>Bacteria</taxon>
        <taxon>Pseudomonadati</taxon>
        <taxon>Pseudomonadota</taxon>
        <taxon>Gammaproteobacteria</taxon>
        <taxon>Oceanospirillales</taxon>
        <taxon>Balneatrichaceae</taxon>
        <taxon>Balneatrix</taxon>
    </lineage>
</organism>
<dbReference type="SUPFAM" id="SSF48452">
    <property type="entry name" value="TPR-like"/>
    <property type="match status" value="1"/>
</dbReference>
<reference evidence="2 3" key="1">
    <citation type="submission" date="2024-09" db="EMBL/GenBank/DDBJ databases">
        <authorList>
            <person name="Sun Q."/>
            <person name="Mori K."/>
        </authorList>
    </citation>
    <scope>NUCLEOTIDE SEQUENCE [LARGE SCALE GENOMIC DNA]</scope>
    <source>
        <strain evidence="2 3">ATCC 51285</strain>
    </source>
</reference>
<keyword evidence="3" id="KW-1185">Reference proteome</keyword>
<dbReference type="Proteomes" id="UP001589628">
    <property type="component" value="Unassembled WGS sequence"/>
</dbReference>
<gene>
    <name evidence="2" type="ORF">ACFFLH_15770</name>
</gene>
<feature type="repeat" description="TPR" evidence="1">
    <location>
        <begin position="1"/>
        <end position="28"/>
    </location>
</feature>
<keyword evidence="1" id="KW-0802">TPR repeat</keyword>
<proteinExistence type="predicted"/>
<dbReference type="InterPro" id="IPR011990">
    <property type="entry name" value="TPR-like_helical_dom_sf"/>
</dbReference>
<protein>
    <recommendedName>
        <fullName evidence="4">Tetratricopeptide repeat protein</fullName>
    </recommendedName>
</protein>
<evidence type="ECO:0008006" key="4">
    <source>
        <dbReference type="Google" id="ProtNLM"/>
    </source>
</evidence>
<name>A0ABV5ZF24_9GAMM</name>
<evidence type="ECO:0000313" key="3">
    <source>
        <dbReference type="Proteomes" id="UP001589628"/>
    </source>
</evidence>
<dbReference type="InterPro" id="IPR019734">
    <property type="entry name" value="TPR_rpt"/>
</dbReference>
<dbReference type="Gene3D" id="1.25.40.10">
    <property type="entry name" value="Tetratricopeptide repeat domain"/>
    <property type="match status" value="1"/>
</dbReference>
<dbReference type="RefSeq" id="WP_027312529.1">
    <property type="nucleotide sequence ID" value="NZ_JBHLZN010000006.1"/>
</dbReference>
<dbReference type="EMBL" id="JBHLZN010000006">
    <property type="protein sequence ID" value="MFB9887872.1"/>
    <property type="molecule type" value="Genomic_DNA"/>
</dbReference>
<evidence type="ECO:0000313" key="2">
    <source>
        <dbReference type="EMBL" id="MFB9887872.1"/>
    </source>
</evidence>
<comment type="caution">
    <text evidence="2">The sequence shown here is derived from an EMBL/GenBank/DDBJ whole genome shotgun (WGS) entry which is preliminary data.</text>
</comment>
<evidence type="ECO:0000256" key="1">
    <source>
        <dbReference type="PROSITE-ProRule" id="PRU00339"/>
    </source>
</evidence>
<accession>A0ABV5ZF24</accession>
<dbReference type="PROSITE" id="PS50005">
    <property type="entry name" value="TPR"/>
    <property type="match status" value="1"/>
</dbReference>
<sequence length="342" mass="39125">MGLCYIQQNKISEAILAFERVLILNPNHVGAWLDLQSIQGYSTVVHVDPYSKSIYDRLLNNTSYYFSAGIGYTDNYNDGISKNTTKIFFLGRHLDVSISEDYTQKSSFFLEPKIGAQYTDENNYFRYYLIGETSLKIPKNKALDLHNSFIAGGGIQDSIYFDYDIAYLHSSVENGNSIKKGDFAVVNLSKNGIFIEYINGREKNDNKVYHSDEVRIGYKDHMLFLGKNYQYNVSAILGNSHSESGKSSSNGLTADLTHNTNHGVEYKLSYSYKTTKDHYLYNELLLPEVYRSLHSQNITASIAKNIRSSNIKLYLSKDHHRSNIDFLNKEKNTLGIEWLFIF</sequence>